<feature type="compositionally biased region" description="Basic and acidic residues" evidence="1">
    <location>
        <begin position="36"/>
        <end position="52"/>
    </location>
</feature>
<comment type="caution">
    <text evidence="3">The sequence shown here is derived from an EMBL/GenBank/DDBJ whole genome shotgun (WGS) entry which is preliminary data.</text>
</comment>
<evidence type="ECO:0000313" key="3">
    <source>
        <dbReference type="EMBL" id="KFI82587.1"/>
    </source>
</evidence>
<gene>
    <name evidence="3" type="ORF">BPULL_1972</name>
</gene>
<evidence type="ECO:0000256" key="2">
    <source>
        <dbReference type="SAM" id="Phobius"/>
    </source>
</evidence>
<keyword evidence="2" id="KW-0472">Membrane</keyword>
<keyword evidence="2" id="KW-1133">Transmembrane helix</keyword>
<evidence type="ECO:0000256" key="1">
    <source>
        <dbReference type="SAM" id="MobiDB-lite"/>
    </source>
</evidence>
<dbReference type="Proteomes" id="UP000029109">
    <property type="component" value="Unassembled WGS sequence"/>
</dbReference>
<feature type="region of interest" description="Disordered" evidence="1">
    <location>
        <begin position="36"/>
        <end position="57"/>
    </location>
</feature>
<sequence>MRKEDNYEDSFGVLGTLALAAAAGWVIHSINKSGKEAQAKREAQEQEEERRRNSPLSLNNGITLNEFVSMANHIASRTKRITCITVDGLVIHATVQSQSHLTEWNFSVDFNDYGHLTGKYWLSSDNDDSIIPQWFADKLSTAIKDKLPKQDVSAPNINVTTPSKKSNYPYPAENDSQDNMNIYVLAIICALLILFAFILF</sequence>
<keyword evidence="2" id="KW-0812">Transmembrane</keyword>
<dbReference type="AlphaFoldDB" id="A0A7V8HPW9"/>
<reference evidence="3 4" key="1">
    <citation type="submission" date="2014-03" db="EMBL/GenBank/DDBJ databases">
        <title>Genomics of Bifidobacteria.</title>
        <authorList>
            <person name="Ventura M."/>
            <person name="Milani C."/>
            <person name="Lugli G.A."/>
        </authorList>
    </citation>
    <scope>NUCLEOTIDE SEQUENCE [LARGE SCALE GENOMIC DNA]</scope>
    <source>
        <strain evidence="3 4">LMG 21816</strain>
    </source>
</reference>
<feature type="transmembrane region" description="Helical" evidence="2">
    <location>
        <begin position="12"/>
        <end position="31"/>
    </location>
</feature>
<evidence type="ECO:0000313" key="4">
    <source>
        <dbReference type="Proteomes" id="UP000029109"/>
    </source>
</evidence>
<organism evidence="3 4">
    <name type="scientific">Bifidobacterium pullorum</name>
    <dbReference type="NCBI Taxonomy" id="78448"/>
    <lineage>
        <taxon>Bacteria</taxon>
        <taxon>Bacillati</taxon>
        <taxon>Actinomycetota</taxon>
        <taxon>Actinomycetes</taxon>
        <taxon>Bifidobacteriales</taxon>
        <taxon>Bifidobacteriaceae</taxon>
        <taxon>Bifidobacterium</taxon>
    </lineage>
</organism>
<feature type="transmembrane region" description="Helical" evidence="2">
    <location>
        <begin position="182"/>
        <end position="199"/>
    </location>
</feature>
<proteinExistence type="predicted"/>
<protein>
    <submittedName>
        <fullName evidence="3">Uncharacterized protein</fullName>
    </submittedName>
</protein>
<name>A0A7V8HPW9_9BIFI</name>
<dbReference type="EMBL" id="JGZJ01000008">
    <property type="protein sequence ID" value="KFI82587.1"/>
    <property type="molecule type" value="Genomic_DNA"/>
</dbReference>
<accession>A0A7V8HPW9</accession>